<name>A0A7R9V160_9CHLO</name>
<gene>
    <name evidence="3" type="ORF">CEUR00632_LOCUS1606</name>
</gene>
<feature type="compositionally biased region" description="Basic and acidic residues" evidence="1">
    <location>
        <begin position="271"/>
        <end position="284"/>
    </location>
</feature>
<feature type="compositionally biased region" description="Gly residues" evidence="1">
    <location>
        <begin position="241"/>
        <end position="254"/>
    </location>
</feature>
<evidence type="ECO:0000259" key="2">
    <source>
        <dbReference type="Pfam" id="PF22915"/>
    </source>
</evidence>
<feature type="region of interest" description="Disordered" evidence="1">
    <location>
        <begin position="219"/>
        <end position="284"/>
    </location>
</feature>
<accession>A0A7R9V160</accession>
<reference evidence="3" key="1">
    <citation type="submission" date="2021-01" db="EMBL/GenBank/DDBJ databases">
        <authorList>
            <person name="Corre E."/>
            <person name="Pelletier E."/>
            <person name="Niang G."/>
            <person name="Scheremetjew M."/>
            <person name="Finn R."/>
            <person name="Kale V."/>
            <person name="Holt S."/>
            <person name="Cochrane G."/>
            <person name="Meng A."/>
            <person name="Brown T."/>
            <person name="Cohen L."/>
        </authorList>
    </citation>
    <scope>NUCLEOTIDE SEQUENCE</scope>
    <source>
        <strain evidence="3">CCMP219</strain>
    </source>
</reference>
<dbReference type="PANTHER" id="PTHR36793:SF1">
    <property type="entry name" value="RIBOSOMAL RNA SMALL SUBUNIT METHYLTRANSFERASE J"/>
    <property type="match status" value="1"/>
</dbReference>
<dbReference type="AlphaFoldDB" id="A0A7R9V160"/>
<sequence length="284" mass="31193">MPGRLLALAGGALLAITVGVTARRLHEKRNTAEAKRRRQIARNKLLVTELSKYLPERRFKLKPGVVGSLRRNTGFNEFEIFRKYLWYLLRERTFDAEAIEDLVALKTAAELSDDQVADALAERAQRVYDKYGTLMLRELEEETLSASGLERKATCKALFQKLLYLSECERLVAQGSQAAGRINLRVIFGASERDVNRLRIVSLYEVDLEAAFSQAPGVNSAAGVDAQPADIPGDGTTGRDTTGGGRIGGRGGASLGPLPPVVISDDEADEEPPHFQDDKPRRSA</sequence>
<dbReference type="PANTHER" id="PTHR36793">
    <property type="entry name" value="RIBOSOMAL RNA SMALL SUBUNIT METHYLTRANSFERASE J"/>
    <property type="match status" value="1"/>
</dbReference>
<evidence type="ECO:0000256" key="1">
    <source>
        <dbReference type="SAM" id="MobiDB-lite"/>
    </source>
</evidence>
<dbReference type="EMBL" id="HBEC01003481">
    <property type="protein sequence ID" value="CAD8281571.1"/>
    <property type="molecule type" value="Transcribed_RNA"/>
</dbReference>
<dbReference type="GO" id="GO:0009535">
    <property type="term" value="C:chloroplast thylakoid membrane"/>
    <property type="evidence" value="ECO:0007669"/>
    <property type="project" value="TreeGrafter"/>
</dbReference>
<feature type="domain" description="Armadillo-like repeats" evidence="2">
    <location>
        <begin position="73"/>
        <end position="167"/>
    </location>
</feature>
<evidence type="ECO:0000313" key="3">
    <source>
        <dbReference type="EMBL" id="CAD8281571.1"/>
    </source>
</evidence>
<dbReference type="InterPro" id="IPR055241">
    <property type="entry name" value="Armadillo_rpt_dom"/>
</dbReference>
<dbReference type="GO" id="GO:0009941">
    <property type="term" value="C:chloroplast envelope"/>
    <property type="evidence" value="ECO:0007669"/>
    <property type="project" value="TreeGrafter"/>
</dbReference>
<dbReference type="Pfam" id="PF22915">
    <property type="entry name" value="ARMH5"/>
    <property type="match status" value="1"/>
</dbReference>
<organism evidence="3">
    <name type="scientific">Chlamydomonas euryale</name>
    <dbReference type="NCBI Taxonomy" id="1486919"/>
    <lineage>
        <taxon>Eukaryota</taxon>
        <taxon>Viridiplantae</taxon>
        <taxon>Chlorophyta</taxon>
        <taxon>core chlorophytes</taxon>
        <taxon>Chlorophyceae</taxon>
        <taxon>CS clade</taxon>
        <taxon>Chlamydomonadales</taxon>
        <taxon>Chlamydomonadaceae</taxon>
        <taxon>Chlamydomonas</taxon>
    </lineage>
</organism>
<proteinExistence type="predicted"/>
<protein>
    <recommendedName>
        <fullName evidence="2">Armadillo-like repeats domain-containing protein</fullName>
    </recommendedName>
</protein>